<comment type="caution">
    <text evidence="2">The sequence shown here is derived from an EMBL/GenBank/DDBJ whole genome shotgun (WGS) entry which is preliminary data.</text>
</comment>
<evidence type="ECO:0000313" key="2">
    <source>
        <dbReference type="EMBL" id="KAF9584154.1"/>
    </source>
</evidence>
<reference evidence="2" key="1">
    <citation type="journal article" date="2020" name="Fungal Divers.">
        <title>Resolving the Mortierellaceae phylogeny through synthesis of multi-gene phylogenetics and phylogenomics.</title>
        <authorList>
            <person name="Vandepol N."/>
            <person name="Liber J."/>
            <person name="Desiro A."/>
            <person name="Na H."/>
            <person name="Kennedy M."/>
            <person name="Barry K."/>
            <person name="Grigoriev I.V."/>
            <person name="Miller A.N."/>
            <person name="O'Donnell K."/>
            <person name="Stajich J.E."/>
            <person name="Bonito G."/>
        </authorList>
    </citation>
    <scope>NUCLEOTIDE SEQUENCE</scope>
    <source>
        <strain evidence="2">KOD1015</strain>
    </source>
</reference>
<dbReference type="Proteomes" id="UP000780801">
    <property type="component" value="Unassembled WGS sequence"/>
</dbReference>
<dbReference type="AlphaFoldDB" id="A0A9P6KFZ1"/>
<organism evidence="2 3">
    <name type="scientific">Lunasporangiospora selenospora</name>
    <dbReference type="NCBI Taxonomy" id="979761"/>
    <lineage>
        <taxon>Eukaryota</taxon>
        <taxon>Fungi</taxon>
        <taxon>Fungi incertae sedis</taxon>
        <taxon>Mucoromycota</taxon>
        <taxon>Mortierellomycotina</taxon>
        <taxon>Mortierellomycetes</taxon>
        <taxon>Mortierellales</taxon>
        <taxon>Mortierellaceae</taxon>
        <taxon>Lunasporangiospora</taxon>
    </lineage>
</organism>
<evidence type="ECO:0000256" key="1">
    <source>
        <dbReference type="SAM" id="Coils"/>
    </source>
</evidence>
<sequence>MHPKTQQTFHDYHQLCTSYFEALGKGQLIQTERISDSMDKHFTSLQTEMDKNRTLQDQLFEMQQRLQQQMQTNQQQLVQLQQQALDRLAIIQNRTQAILTQTYELHEYPIPRLFIVLPKLTRRRDMVFNLFTTPFRLYFLCECGEHTMSESTNIPHKIHMAKHEGYDVGKPKEFFEKYGSYILAMMQMVKFVIGVAGIVVPPLALSDVQDGIETLQRNLDVSRDRIGDLVDQTINLLTDQLDGGNESNDGSTGAVDLEKLEVLEGADLRQLESYLKVKDEGRVLGNLYRIVTTVGHVKWVCIDHYRENYRLTAVQQLRDVVEENEGTFIEETGHVNISLRSSTLAKQFYDALVKARGVQVLEITLQWNATMDDLRAFAAAVTAANVIHLTVDGQYFDGPALDYINRKRRFDPIARLLSNGRIQSITLDGLGDFFKRVTDSSISIASQLRVLDFGWERYTRGNAFHSGLTTVLKHCHSLVELRLYSYNLSSDFAFIAKNTRHLDNPALVILHDEYSSLTIDVLRGQIQAVSMSIYTYNALDHHSTTPFFQGGHLTGLSIDMILPQDGYGPLANIMDWNPKLTEIRAVSKLDLSLHIINLIMSTRQDILSEGHMSGLYKFELVDTSQRRSTCACIVNFGETVDSIDLTTNISMRDTVAEETRVVLSGLFRQYGWSIESLETDDDFDHVLAEQLEIGTRERGSKLKSLQLHTNRLSLEGIKTMDKVIGRSDCLQEFTTYLHLNGPPHLHSLSPSNRSKLTGLLIHAGADGLSVSQYPRISLARCDVPLLNTFIVWCDTGFSVSSDFARWIAAMVSPTETATLTSPAQPSIVSTRNTQRAWMPLRRIILEGMDLESEYWNIIIGAVDFVSLEELSFAWSNFSWAEIIALIVRMESISESTLPLKRLDLTASTLCSAINPDDTRELLVRLSK</sequence>
<accession>A0A9P6KFZ1</accession>
<feature type="non-terminal residue" evidence="2">
    <location>
        <position position="927"/>
    </location>
</feature>
<name>A0A9P6KFZ1_9FUNG</name>
<proteinExistence type="predicted"/>
<dbReference type="EMBL" id="JAABOA010000488">
    <property type="protein sequence ID" value="KAF9584154.1"/>
    <property type="molecule type" value="Genomic_DNA"/>
</dbReference>
<feature type="coiled-coil region" evidence="1">
    <location>
        <begin position="45"/>
        <end position="83"/>
    </location>
</feature>
<gene>
    <name evidence="2" type="ORF">BGW38_007398</name>
</gene>
<keyword evidence="3" id="KW-1185">Reference proteome</keyword>
<dbReference type="OrthoDB" id="546350at2759"/>
<protein>
    <submittedName>
        <fullName evidence="2">Uncharacterized protein</fullName>
    </submittedName>
</protein>
<keyword evidence="1" id="KW-0175">Coiled coil</keyword>
<evidence type="ECO:0000313" key="3">
    <source>
        <dbReference type="Proteomes" id="UP000780801"/>
    </source>
</evidence>